<dbReference type="Proteomes" id="UP000683291">
    <property type="component" value="Chromosome 1"/>
</dbReference>
<evidence type="ECO:0000259" key="1">
    <source>
        <dbReference type="Pfam" id="PF20066"/>
    </source>
</evidence>
<name>A0A975JF11_9RHOB</name>
<dbReference type="Pfam" id="PF20066">
    <property type="entry name" value="Glyoxalase_8"/>
    <property type="match status" value="1"/>
</dbReference>
<protein>
    <recommendedName>
        <fullName evidence="1">Glyoxalase-related protein domain-containing protein</fullName>
    </recommendedName>
</protein>
<accession>A0A975JF11</accession>
<dbReference type="KEGG" id="sual:KDD17_04690"/>
<sequence>MTPPLPPRDALKRQAKALRADLAAQGTTMTHAASLETVAHQWGMRDWNTLAAKSEATATVWHPAQRVKGTYLGHPFTGTLKAAQMNAGGFWRVTVRFDVPIDVVSSDQFSALRRQVNATLTADGRTVETISTGVPHMELHPA</sequence>
<keyword evidence="3" id="KW-1185">Reference proteome</keyword>
<dbReference type="InterPro" id="IPR045517">
    <property type="entry name" value="Glyoxalase_8"/>
</dbReference>
<feature type="domain" description="Glyoxalase-related protein" evidence="1">
    <location>
        <begin position="1"/>
        <end position="140"/>
    </location>
</feature>
<dbReference type="AlphaFoldDB" id="A0A975JF11"/>
<gene>
    <name evidence="2" type="ORF">KDD17_04690</name>
</gene>
<evidence type="ECO:0000313" key="2">
    <source>
        <dbReference type="EMBL" id="QUJ77309.1"/>
    </source>
</evidence>
<proteinExistence type="predicted"/>
<organism evidence="2 3">
    <name type="scientific">Sulfitobacter albidus</name>
    <dbReference type="NCBI Taxonomy" id="2829501"/>
    <lineage>
        <taxon>Bacteria</taxon>
        <taxon>Pseudomonadati</taxon>
        <taxon>Pseudomonadota</taxon>
        <taxon>Alphaproteobacteria</taxon>
        <taxon>Rhodobacterales</taxon>
        <taxon>Roseobacteraceae</taxon>
        <taxon>Sulfitobacter</taxon>
    </lineage>
</organism>
<dbReference type="RefSeq" id="WP_212705505.1">
    <property type="nucleotide sequence ID" value="NZ_CP073581.1"/>
</dbReference>
<evidence type="ECO:0000313" key="3">
    <source>
        <dbReference type="Proteomes" id="UP000683291"/>
    </source>
</evidence>
<reference evidence="2" key="1">
    <citation type="submission" date="2021-04" db="EMBL/GenBank/DDBJ databases">
        <title>Complete genome sequence for Sulfitobacter sp. strain JK7-1.</title>
        <authorList>
            <person name="Park S.-J."/>
        </authorList>
    </citation>
    <scope>NUCLEOTIDE SEQUENCE</scope>
    <source>
        <strain evidence="2">JK7-1</strain>
    </source>
</reference>
<dbReference type="EMBL" id="CP073581">
    <property type="protein sequence ID" value="QUJ77309.1"/>
    <property type="molecule type" value="Genomic_DNA"/>
</dbReference>